<feature type="compositionally biased region" description="Low complexity" evidence="3">
    <location>
        <begin position="203"/>
        <end position="219"/>
    </location>
</feature>
<gene>
    <name evidence="5" type="primary">LOC108668075</name>
</gene>
<dbReference type="KEGG" id="hazt:108668075"/>
<keyword evidence="2" id="KW-0810">Translation regulation</keyword>
<keyword evidence="2" id="KW-0943">RNA-mediated gene silencing</keyword>
<dbReference type="GO" id="GO:0005634">
    <property type="term" value="C:nucleus"/>
    <property type="evidence" value="ECO:0007669"/>
    <property type="project" value="UniProtKB-SubCell"/>
</dbReference>
<keyword evidence="2" id="KW-0805">Transcription regulation</keyword>
<dbReference type="Gene3D" id="1.25.40.10">
    <property type="entry name" value="Tetratricopeptide repeat domain"/>
    <property type="match status" value="1"/>
</dbReference>
<sequence>MSKQANWQNRVDIEVTSSEKELAHKALTEFQNFNYVNALNALLKLEELRPNDVKVQHNKAACEFFLSGLTNVDAFLKALQEVIAQYSKSQGPGRLPEVPSSNEPLIAVLNLAVVYYHQLKYNVVIQLLKPLYDAIESLDEMVGVRVCLLLISSHIQISSADNAQAVIERTRTTFLPQPLPSSEGETVMSSPHQPLAHSEIGVAALPSSPPGAGNSSSAGDTAGNFASGGDGAEFTSAEVGSPKEACIDQEALRRRLQVQSVRTMLSFCQPKLAAKEMKVAILQAVSSGDQLQLSQICLKSQVRHMQCQPQKALKVLNARTAIPEAAPLAHNCAITRRDVPSQDVWFYNNLAVVNWRSEKPALALSHFDKAINTFVKEQSKKAADGQVPSLYNNCAKVNATLCYNMGCSMLHFNTLPMVLAAFDLFIETLQLYPKNPRLWLHLAECCIAVHHWKRKELEDAAPAGVKKLGNGMLSKLLLIPPPSRCSSWNSCGEAPSDSAFPEPKLPFGRLCLQNALKLLPTSSRDLDELEKQRQLFPALPSLPMRPDEVRRVKCAVLCCAAYTDLCLDDHQGALTHASALISLVTSSPATSSTPAAIHFRYLGHLYAAEALVFMNKISPAVKHLEQGWSSDVISSIYDGTLLYDFEEELLANSNLDPHQLVIKYNLSVTFALREDFDKALTSMKEIWDNMRRQPPRVVMLAIYLNLKKGHLEKAQQLALEHLQTVDPKKYNASM</sequence>
<keyword evidence="2" id="KW-0963">Cytoplasm</keyword>
<dbReference type="GO" id="GO:0031047">
    <property type="term" value="P:regulatory ncRNA-mediated gene silencing"/>
    <property type="evidence" value="ECO:0007669"/>
    <property type="project" value="UniProtKB-UniRule"/>
</dbReference>
<keyword evidence="2" id="KW-0804">Transcription</keyword>
<comment type="function">
    <text evidence="2">Component of the CCR4-NOT complex which is one of the major cellular mRNA deadenylases and is linked to various cellular processes including bulk mRNA degradation, miRNA-mediated repression, translational repression during translational initiation and general transcription regulation.</text>
</comment>
<dbReference type="PANTHER" id="PTHR12979:SF5">
    <property type="entry name" value="CCR4-NOT TRANSCRIPTION COMPLEX SUBUNIT 10"/>
    <property type="match status" value="1"/>
</dbReference>
<evidence type="ECO:0000256" key="1">
    <source>
        <dbReference type="ARBA" id="ARBA00010080"/>
    </source>
</evidence>
<dbReference type="PANTHER" id="PTHR12979">
    <property type="entry name" value="CCR4-NOT TRANSCRIPTION COMPLEX SUBUNIT 10"/>
    <property type="match status" value="1"/>
</dbReference>
<dbReference type="CTD" id="41552"/>
<reference evidence="5" key="1">
    <citation type="submission" date="2025-08" db="UniProtKB">
        <authorList>
            <consortium name="RefSeq"/>
        </authorList>
    </citation>
    <scope>IDENTIFICATION</scope>
    <source>
        <tissue evidence="5">Whole organism</tissue>
    </source>
</reference>
<proteinExistence type="inferred from homology"/>
<evidence type="ECO:0000256" key="3">
    <source>
        <dbReference type="SAM" id="MobiDB-lite"/>
    </source>
</evidence>
<feature type="region of interest" description="Disordered" evidence="3">
    <location>
        <begin position="203"/>
        <end position="240"/>
    </location>
</feature>
<dbReference type="GO" id="GO:0030014">
    <property type="term" value="C:CCR4-NOT complex"/>
    <property type="evidence" value="ECO:0007669"/>
    <property type="project" value="UniProtKB-UniRule"/>
</dbReference>
<evidence type="ECO:0000313" key="4">
    <source>
        <dbReference type="Proteomes" id="UP000694843"/>
    </source>
</evidence>
<comment type="similarity">
    <text evidence="1 2">Belongs to the CNOT10 family.</text>
</comment>
<accession>A0A8B7NAU1</accession>
<organism evidence="4 5">
    <name type="scientific">Hyalella azteca</name>
    <name type="common">Amphipod</name>
    <dbReference type="NCBI Taxonomy" id="294128"/>
    <lineage>
        <taxon>Eukaryota</taxon>
        <taxon>Metazoa</taxon>
        <taxon>Ecdysozoa</taxon>
        <taxon>Arthropoda</taxon>
        <taxon>Crustacea</taxon>
        <taxon>Multicrustacea</taxon>
        <taxon>Malacostraca</taxon>
        <taxon>Eumalacostraca</taxon>
        <taxon>Peracarida</taxon>
        <taxon>Amphipoda</taxon>
        <taxon>Senticaudata</taxon>
        <taxon>Talitrida</taxon>
        <taxon>Talitroidea</taxon>
        <taxon>Hyalellidae</taxon>
        <taxon>Hyalella</taxon>
    </lineage>
</organism>
<dbReference type="InterPro" id="IPR011990">
    <property type="entry name" value="TPR-like_helical_dom_sf"/>
</dbReference>
<keyword evidence="4" id="KW-1185">Reference proteome</keyword>
<dbReference type="GO" id="GO:0017148">
    <property type="term" value="P:negative regulation of translation"/>
    <property type="evidence" value="ECO:0007669"/>
    <property type="project" value="TreeGrafter"/>
</dbReference>
<dbReference type="GeneID" id="108668075"/>
<dbReference type="GO" id="GO:0006402">
    <property type="term" value="P:mRNA catabolic process"/>
    <property type="evidence" value="ECO:0007669"/>
    <property type="project" value="TreeGrafter"/>
</dbReference>
<evidence type="ECO:0000256" key="2">
    <source>
        <dbReference type="RuleBase" id="RU367083"/>
    </source>
</evidence>
<dbReference type="GO" id="GO:0005737">
    <property type="term" value="C:cytoplasm"/>
    <property type="evidence" value="ECO:0007669"/>
    <property type="project" value="UniProtKB-SubCell"/>
</dbReference>
<dbReference type="InterPro" id="IPR039740">
    <property type="entry name" value="CNOT10"/>
</dbReference>
<dbReference type="AlphaFoldDB" id="A0A8B7NAU1"/>
<name>A0A8B7NAU1_HYAAZ</name>
<protein>
    <recommendedName>
        <fullName evidence="2">CCR4-NOT transcription complex subunit 10</fullName>
    </recommendedName>
</protein>
<dbReference type="RefSeq" id="XP_018010695.1">
    <property type="nucleotide sequence ID" value="XM_018155206.2"/>
</dbReference>
<dbReference type="OrthoDB" id="6357467at2759"/>
<evidence type="ECO:0000313" key="5">
    <source>
        <dbReference type="RefSeq" id="XP_018010695.1"/>
    </source>
</evidence>
<dbReference type="SUPFAM" id="SSF48452">
    <property type="entry name" value="TPR-like"/>
    <property type="match status" value="1"/>
</dbReference>
<keyword evidence="2" id="KW-0539">Nucleus</keyword>
<dbReference type="Proteomes" id="UP000694843">
    <property type="component" value="Unplaced"/>
</dbReference>
<comment type="subcellular location">
    <subcellularLocation>
        <location evidence="2">Cytoplasm</location>
    </subcellularLocation>
    <subcellularLocation>
        <location evidence="2">Nucleus</location>
    </subcellularLocation>
</comment>